<dbReference type="EMBL" id="LR796730">
    <property type="protein sequence ID" value="CAB4162053.1"/>
    <property type="molecule type" value="Genomic_DNA"/>
</dbReference>
<evidence type="ECO:0000313" key="1">
    <source>
        <dbReference type="EMBL" id="CAB4162053.1"/>
    </source>
</evidence>
<gene>
    <name evidence="1" type="ORF">UFOVP780_11</name>
</gene>
<accession>A0A6J5NSW8</accession>
<protein>
    <submittedName>
        <fullName evidence="1">Uncharacterized protein</fullName>
    </submittedName>
</protein>
<name>A0A6J5NSW8_9CAUD</name>
<organism evidence="1">
    <name type="scientific">uncultured Caudovirales phage</name>
    <dbReference type="NCBI Taxonomy" id="2100421"/>
    <lineage>
        <taxon>Viruses</taxon>
        <taxon>Duplodnaviria</taxon>
        <taxon>Heunggongvirae</taxon>
        <taxon>Uroviricota</taxon>
        <taxon>Caudoviricetes</taxon>
        <taxon>Peduoviridae</taxon>
        <taxon>Maltschvirus</taxon>
        <taxon>Maltschvirus maltsch</taxon>
    </lineage>
</organism>
<proteinExistence type="predicted"/>
<sequence>MINTELQLSDITVGEYIGWHSATNDIMKYQAISGKSFEKARDTPLEEINMEFDLFEKAMNGHGAVFKNRFTLNGTDFGLIPDFKRKLTGGAFADLMHFTKNENIKQDIAKVLCILYRPISAVHGDTYDIEVYDSAKHLKNEEHMMKLTMDVVNGVLLFFSIIRKDLQNNSQTYLDQQMKLVTETITNLSSQQ</sequence>
<reference evidence="1" key="1">
    <citation type="submission" date="2020-04" db="EMBL/GenBank/DDBJ databases">
        <authorList>
            <person name="Chiriac C."/>
            <person name="Salcher M."/>
            <person name="Ghai R."/>
            <person name="Kavagutti S V."/>
        </authorList>
    </citation>
    <scope>NUCLEOTIDE SEQUENCE</scope>
</reference>